<dbReference type="GO" id="GO:0015288">
    <property type="term" value="F:porin activity"/>
    <property type="evidence" value="ECO:0007669"/>
    <property type="project" value="TreeGrafter"/>
</dbReference>
<keyword evidence="3" id="KW-0813">Transport</keyword>
<dbReference type="SUPFAM" id="SSF56954">
    <property type="entry name" value="Outer membrane efflux proteins (OEP)"/>
    <property type="match status" value="1"/>
</dbReference>
<dbReference type="GO" id="GO:0015562">
    <property type="term" value="F:efflux transmembrane transporter activity"/>
    <property type="evidence" value="ECO:0007669"/>
    <property type="project" value="InterPro"/>
</dbReference>
<evidence type="ECO:0000256" key="4">
    <source>
        <dbReference type="ARBA" id="ARBA00022452"/>
    </source>
</evidence>
<evidence type="ECO:0000256" key="5">
    <source>
        <dbReference type="ARBA" id="ARBA00022692"/>
    </source>
</evidence>
<organism evidence="8 9">
    <name type="scientific">Litoribacter ruber</name>
    <dbReference type="NCBI Taxonomy" id="702568"/>
    <lineage>
        <taxon>Bacteria</taxon>
        <taxon>Pseudomonadati</taxon>
        <taxon>Bacteroidota</taxon>
        <taxon>Cytophagia</taxon>
        <taxon>Cytophagales</taxon>
        <taxon>Cyclobacteriaceae</taxon>
        <taxon>Litoribacter</taxon>
    </lineage>
</organism>
<sequence length="450" mass="50528">MHKTISLFFLLALTLIQEAFPQESINLLVRISTEKYPEVRARQLETAAAQRELSYQKADITPQLNASYQANYATANNITGMFMPGQVLPISGPPSLENSAQMVYGSAAALLLNWSPLTFGKRQSRVNTAQAELEFSKANEELAILDHQIKFIHAYLDFWAMTAKVNALEKNMERYRFNLELSRSLVINGLRPGVDSSQFNSLFIKSKLELLQGQREMESYRTLVRELLGDDDVTIPVDQRLGNQTARLPSSTNTLHPLIQSSQQQTAIAQYQKTQISRSLLPDLNFWGTGFARGSAILADGTFEAPTEGLSFSRYNYGLGFQVTVPVFQFAQTRQRIKRQDYLVEASKAREETIYRGLEKDRIVAQVTFDKALETAELAPDYVQAAQYSFDALQARYDAGLINMAELLQGQATLAEAEAEVIKAKAEMWKALLYQAAVQGEISVFTQNFE</sequence>
<comment type="similarity">
    <text evidence="2">Belongs to the outer membrane factor (OMF) (TC 1.B.17) family.</text>
</comment>
<dbReference type="PANTHER" id="PTHR30026">
    <property type="entry name" value="OUTER MEMBRANE PROTEIN TOLC"/>
    <property type="match status" value="1"/>
</dbReference>
<dbReference type="Pfam" id="PF02321">
    <property type="entry name" value="OEP"/>
    <property type="match status" value="2"/>
</dbReference>
<keyword evidence="4" id="KW-1134">Transmembrane beta strand</keyword>
<dbReference type="InterPro" id="IPR003423">
    <property type="entry name" value="OMP_efflux"/>
</dbReference>
<dbReference type="PANTHER" id="PTHR30026:SF20">
    <property type="entry name" value="OUTER MEMBRANE PROTEIN TOLC"/>
    <property type="match status" value="1"/>
</dbReference>
<dbReference type="GO" id="GO:0009279">
    <property type="term" value="C:cell outer membrane"/>
    <property type="evidence" value="ECO:0007669"/>
    <property type="project" value="UniProtKB-SubCell"/>
</dbReference>
<dbReference type="GO" id="GO:1990281">
    <property type="term" value="C:efflux pump complex"/>
    <property type="evidence" value="ECO:0007669"/>
    <property type="project" value="TreeGrafter"/>
</dbReference>
<reference evidence="8 9" key="1">
    <citation type="submission" date="2021-05" db="EMBL/GenBank/DDBJ databases">
        <authorList>
            <person name="Zhang Z.D."/>
            <person name="Osman G."/>
        </authorList>
    </citation>
    <scope>NUCLEOTIDE SEQUENCE [LARGE SCALE GENOMIC DNA]</scope>
    <source>
        <strain evidence="8 9">KCTC 32217</strain>
    </source>
</reference>
<evidence type="ECO:0000256" key="7">
    <source>
        <dbReference type="ARBA" id="ARBA00023237"/>
    </source>
</evidence>
<evidence type="ECO:0000256" key="3">
    <source>
        <dbReference type="ARBA" id="ARBA00022448"/>
    </source>
</evidence>
<comment type="caution">
    <text evidence="8">The sequence shown here is derived from an EMBL/GenBank/DDBJ whole genome shotgun (WGS) entry which is preliminary data.</text>
</comment>
<dbReference type="Gene3D" id="1.20.1600.10">
    <property type="entry name" value="Outer membrane efflux proteins (OEP)"/>
    <property type="match status" value="1"/>
</dbReference>
<dbReference type="Proteomes" id="UP001319104">
    <property type="component" value="Unassembled WGS sequence"/>
</dbReference>
<evidence type="ECO:0000256" key="1">
    <source>
        <dbReference type="ARBA" id="ARBA00004442"/>
    </source>
</evidence>
<gene>
    <name evidence="8" type="ORF">KI659_08215</name>
</gene>
<evidence type="ECO:0000313" key="8">
    <source>
        <dbReference type="EMBL" id="MBS9523998.1"/>
    </source>
</evidence>
<dbReference type="AlphaFoldDB" id="A0AAP2CG50"/>
<keyword evidence="7" id="KW-0998">Cell outer membrane</keyword>
<name>A0AAP2CG50_9BACT</name>
<dbReference type="RefSeq" id="WP_213944863.1">
    <property type="nucleotide sequence ID" value="NZ_JAHCMY010000003.1"/>
</dbReference>
<proteinExistence type="inferred from homology"/>
<evidence type="ECO:0000256" key="6">
    <source>
        <dbReference type="ARBA" id="ARBA00023136"/>
    </source>
</evidence>
<evidence type="ECO:0000256" key="2">
    <source>
        <dbReference type="ARBA" id="ARBA00007613"/>
    </source>
</evidence>
<evidence type="ECO:0000313" key="9">
    <source>
        <dbReference type="Proteomes" id="UP001319104"/>
    </source>
</evidence>
<dbReference type="InterPro" id="IPR051906">
    <property type="entry name" value="TolC-like"/>
</dbReference>
<keyword evidence="6" id="KW-0472">Membrane</keyword>
<accession>A0AAP2CG50</accession>
<comment type="subcellular location">
    <subcellularLocation>
        <location evidence="1">Cell outer membrane</location>
    </subcellularLocation>
</comment>
<keyword evidence="5" id="KW-0812">Transmembrane</keyword>
<dbReference type="EMBL" id="JAHCMY010000003">
    <property type="protein sequence ID" value="MBS9523998.1"/>
    <property type="molecule type" value="Genomic_DNA"/>
</dbReference>
<keyword evidence="9" id="KW-1185">Reference proteome</keyword>
<protein>
    <submittedName>
        <fullName evidence="8">TolC family protein</fullName>
    </submittedName>
</protein>